<gene>
    <name evidence="2" type="ORF">KC19_7G165400</name>
</gene>
<keyword evidence="3" id="KW-1185">Reference proteome</keyword>
<feature type="region of interest" description="Disordered" evidence="1">
    <location>
        <begin position="1"/>
        <end position="48"/>
    </location>
</feature>
<dbReference type="PANTHER" id="PTHR31579:SF1">
    <property type="entry name" value="OS03G0796600 PROTEIN"/>
    <property type="match status" value="1"/>
</dbReference>
<dbReference type="AlphaFoldDB" id="A0A8T0H7C1"/>
<evidence type="ECO:0000256" key="1">
    <source>
        <dbReference type="SAM" id="MobiDB-lite"/>
    </source>
</evidence>
<dbReference type="Proteomes" id="UP000822688">
    <property type="component" value="Chromosome 7"/>
</dbReference>
<sequence>MPGLMSLRPVAGAGKASRRTSSLSEKLAEERERAGPPSTNLKGASNVHPINMPVFKPAAPVSPQLFRAKQVTDPWPANVRARLVGNGKDVEKVNYSSSGSEHEPSSNCLAAMVHEFMEKEESGKCGRARCNCESGSCNGGDAPSSLEDFDSKSSLGGELTEVLQGLAPCVNEEETTILTEVIKAMDSITNGEECASNLCKRRSVMKHLRSSGYNAALCKSRWDHAGSFPGGDYEYIDVVFASADGPQARLIVDIDFQGQFEIARPTSQYKHVYQALPAVYVGTSDRLLQITNVMSEAVKRSLKKKGMLLPPWRKPEYVKAKWFSSYKRTTNEASQRKQTSPNISMVAVRSIEWDKKFTNEMEREFEKAGSRHVMKEGKDGVSELSKAVKQSVDTAVYAEPEGAVHGANRLKHLWTDIKSDAPREIEEIDNTDWQLPALLPKALNRRSPSTGLTSVLREAGLIGSNRQSNLGSSIQGFKAPVAAM</sequence>
<dbReference type="InterPro" id="IPR006502">
    <property type="entry name" value="PDDEXK-like"/>
</dbReference>
<organism evidence="2 3">
    <name type="scientific">Ceratodon purpureus</name>
    <name type="common">Fire moss</name>
    <name type="synonym">Dicranum purpureum</name>
    <dbReference type="NCBI Taxonomy" id="3225"/>
    <lineage>
        <taxon>Eukaryota</taxon>
        <taxon>Viridiplantae</taxon>
        <taxon>Streptophyta</taxon>
        <taxon>Embryophyta</taxon>
        <taxon>Bryophyta</taxon>
        <taxon>Bryophytina</taxon>
        <taxon>Bryopsida</taxon>
        <taxon>Dicranidae</taxon>
        <taxon>Pseudoditrichales</taxon>
        <taxon>Ditrichaceae</taxon>
        <taxon>Ceratodon</taxon>
    </lineage>
</organism>
<dbReference type="PANTHER" id="PTHR31579">
    <property type="entry name" value="OS03G0796600 PROTEIN"/>
    <property type="match status" value="1"/>
</dbReference>
<dbReference type="OrthoDB" id="548115at2759"/>
<dbReference type="Pfam" id="PF04720">
    <property type="entry name" value="PDDEXK_6"/>
    <property type="match status" value="1"/>
</dbReference>
<name>A0A8T0H7C1_CERPU</name>
<dbReference type="NCBIfam" id="TIGR01615">
    <property type="entry name" value="A_thal_3542"/>
    <property type="match status" value="1"/>
</dbReference>
<proteinExistence type="predicted"/>
<comment type="caution">
    <text evidence="2">The sequence shown here is derived from an EMBL/GenBank/DDBJ whole genome shotgun (WGS) entry which is preliminary data.</text>
</comment>
<dbReference type="EMBL" id="CM026428">
    <property type="protein sequence ID" value="KAG0567836.1"/>
    <property type="molecule type" value="Genomic_DNA"/>
</dbReference>
<protein>
    <submittedName>
        <fullName evidence="2">Uncharacterized protein</fullName>
    </submittedName>
</protein>
<accession>A0A8T0H7C1</accession>
<reference evidence="2" key="1">
    <citation type="submission" date="2020-06" db="EMBL/GenBank/DDBJ databases">
        <title>WGS assembly of Ceratodon purpureus strain R40.</title>
        <authorList>
            <person name="Carey S.B."/>
            <person name="Jenkins J."/>
            <person name="Shu S."/>
            <person name="Lovell J.T."/>
            <person name="Sreedasyam A."/>
            <person name="Maumus F."/>
            <person name="Tiley G.P."/>
            <person name="Fernandez-Pozo N."/>
            <person name="Barry K."/>
            <person name="Chen C."/>
            <person name="Wang M."/>
            <person name="Lipzen A."/>
            <person name="Daum C."/>
            <person name="Saski C.A."/>
            <person name="Payton A.C."/>
            <person name="Mcbreen J.C."/>
            <person name="Conrad R.E."/>
            <person name="Kollar L.M."/>
            <person name="Olsson S."/>
            <person name="Huttunen S."/>
            <person name="Landis J.B."/>
            <person name="Wickett N.J."/>
            <person name="Johnson M.G."/>
            <person name="Rensing S.A."/>
            <person name="Grimwood J."/>
            <person name="Schmutz J."/>
            <person name="Mcdaniel S.F."/>
        </authorList>
    </citation>
    <scope>NUCLEOTIDE SEQUENCE</scope>
    <source>
        <strain evidence="2">R40</strain>
    </source>
</reference>
<evidence type="ECO:0000313" key="2">
    <source>
        <dbReference type="EMBL" id="KAG0567836.1"/>
    </source>
</evidence>
<evidence type="ECO:0000313" key="3">
    <source>
        <dbReference type="Proteomes" id="UP000822688"/>
    </source>
</evidence>